<sequence>MKKGRSGMANKDDRRLAAALIKAKKEERWKDFNELEVLRQELKALRREEYTCRNSLKYTIRKQHSDDSVNLTTELKQTRFSGTDYGFKTMSVMVPISMKMFNTHLSLYNKFHPDNSLKARR</sequence>
<gene>
    <name evidence="1" type="ORF">BCV71DRAFT_268085</name>
</gene>
<proteinExistence type="predicted"/>
<accession>A0A1X0RNX0</accession>
<reference evidence="1 2" key="1">
    <citation type="journal article" date="2016" name="Proc. Natl. Acad. Sci. U.S.A.">
        <title>Lipid metabolic changes in an early divergent fungus govern the establishment of a mutualistic symbiosis with endobacteria.</title>
        <authorList>
            <person name="Lastovetsky O.A."/>
            <person name="Gaspar M.L."/>
            <person name="Mondo S.J."/>
            <person name="LaButti K.M."/>
            <person name="Sandor L."/>
            <person name="Grigoriev I.V."/>
            <person name="Henry S.A."/>
            <person name="Pawlowska T.E."/>
        </authorList>
    </citation>
    <scope>NUCLEOTIDE SEQUENCE [LARGE SCALE GENOMIC DNA]</scope>
    <source>
        <strain evidence="1 2">ATCC 11559</strain>
    </source>
</reference>
<dbReference type="EMBL" id="KV921515">
    <property type="protein sequence ID" value="ORE13717.1"/>
    <property type="molecule type" value="Genomic_DNA"/>
</dbReference>
<name>A0A1X0RNX0_RHIZD</name>
<dbReference type="Proteomes" id="UP000242381">
    <property type="component" value="Unassembled WGS sequence"/>
</dbReference>
<protein>
    <submittedName>
        <fullName evidence="1">Uncharacterized protein</fullName>
    </submittedName>
</protein>
<dbReference type="AlphaFoldDB" id="A0A1X0RNX0"/>
<evidence type="ECO:0000313" key="2">
    <source>
        <dbReference type="Proteomes" id="UP000242381"/>
    </source>
</evidence>
<organism evidence="1 2">
    <name type="scientific">Rhizopus microsporus</name>
    <dbReference type="NCBI Taxonomy" id="58291"/>
    <lineage>
        <taxon>Eukaryota</taxon>
        <taxon>Fungi</taxon>
        <taxon>Fungi incertae sedis</taxon>
        <taxon>Mucoromycota</taxon>
        <taxon>Mucoromycotina</taxon>
        <taxon>Mucoromycetes</taxon>
        <taxon>Mucorales</taxon>
        <taxon>Mucorineae</taxon>
        <taxon>Rhizopodaceae</taxon>
        <taxon>Rhizopus</taxon>
    </lineage>
</organism>
<evidence type="ECO:0000313" key="1">
    <source>
        <dbReference type="EMBL" id="ORE13717.1"/>
    </source>
</evidence>